<dbReference type="VEuPathDB" id="FungiDB:CLCR_09345"/>
<evidence type="ECO:0000313" key="2">
    <source>
        <dbReference type="Proteomes" id="UP000094526"/>
    </source>
</evidence>
<dbReference type="EMBL" id="LGRB01000009">
    <property type="protein sequence ID" value="OCT51883.1"/>
    <property type="molecule type" value="Genomic_DNA"/>
</dbReference>
<dbReference type="Proteomes" id="UP000094526">
    <property type="component" value="Unassembled WGS sequence"/>
</dbReference>
<organism evidence="1 2">
    <name type="scientific">Cladophialophora carrionii</name>
    <dbReference type="NCBI Taxonomy" id="86049"/>
    <lineage>
        <taxon>Eukaryota</taxon>
        <taxon>Fungi</taxon>
        <taxon>Dikarya</taxon>
        <taxon>Ascomycota</taxon>
        <taxon>Pezizomycotina</taxon>
        <taxon>Eurotiomycetes</taxon>
        <taxon>Chaetothyriomycetidae</taxon>
        <taxon>Chaetothyriales</taxon>
        <taxon>Herpotrichiellaceae</taxon>
        <taxon>Cladophialophora</taxon>
    </lineage>
</organism>
<proteinExistence type="predicted"/>
<protein>
    <submittedName>
        <fullName evidence="1">Uncharacterized protein</fullName>
    </submittedName>
</protein>
<accession>A0A1C1CTQ7</accession>
<dbReference type="AlphaFoldDB" id="A0A1C1CTQ7"/>
<reference evidence="2" key="1">
    <citation type="submission" date="2015-07" db="EMBL/GenBank/DDBJ databases">
        <authorList>
            <person name="Teixeira M.M."/>
            <person name="Souza R.C."/>
            <person name="Almeida L.G."/>
            <person name="Vicente V.A."/>
            <person name="de Hoog S."/>
            <person name="Bocca A.L."/>
            <person name="de Almeida S.R."/>
            <person name="Vasconcelos A.T."/>
            <person name="Felipe M.S."/>
        </authorList>
    </citation>
    <scope>NUCLEOTIDE SEQUENCE [LARGE SCALE GENOMIC DNA]</scope>
    <source>
        <strain evidence="2">KSF</strain>
    </source>
</reference>
<sequence>MGVAVVDTRDTAGFKELATFCYSGMLEKRQAPKATERFFWLPPCENFVVVHGQYPRHHRAVEMFAGGVFRLTSCELWAASNADRAHLLLEQR</sequence>
<keyword evidence="2" id="KW-1185">Reference proteome</keyword>
<comment type="caution">
    <text evidence="1">The sequence shown here is derived from an EMBL/GenBank/DDBJ whole genome shotgun (WGS) entry which is preliminary data.</text>
</comment>
<evidence type="ECO:0000313" key="1">
    <source>
        <dbReference type="EMBL" id="OCT51883.1"/>
    </source>
</evidence>
<name>A0A1C1CTQ7_9EURO</name>
<gene>
    <name evidence="1" type="ORF">CLCR_09345</name>
</gene>